<dbReference type="Pfam" id="PF08368">
    <property type="entry name" value="FAST_2"/>
    <property type="match status" value="1"/>
</dbReference>
<dbReference type="SMART" id="SM00952">
    <property type="entry name" value="RAP"/>
    <property type="match status" value="1"/>
</dbReference>
<evidence type="ECO:0000313" key="3">
    <source>
        <dbReference type="Proteomes" id="UP000053097"/>
    </source>
</evidence>
<dbReference type="EMBL" id="KK107109">
    <property type="protein sequence ID" value="EZA59104.1"/>
    <property type="molecule type" value="Genomic_DNA"/>
</dbReference>
<dbReference type="InterPro" id="IPR013579">
    <property type="entry name" value="FAST_2"/>
</dbReference>
<reference evidence="2 3" key="1">
    <citation type="journal article" date="2014" name="Curr. Biol.">
        <title>The genome of the clonal raider ant Cerapachys biroi.</title>
        <authorList>
            <person name="Oxley P.R."/>
            <person name="Ji L."/>
            <person name="Fetter-Pruneda I."/>
            <person name="McKenzie S.K."/>
            <person name="Li C."/>
            <person name="Hu H."/>
            <person name="Zhang G."/>
            <person name="Kronauer D.J."/>
        </authorList>
    </citation>
    <scope>NUCLEOTIDE SEQUENCE [LARGE SCALE GENOMIC DNA]</scope>
</reference>
<protein>
    <submittedName>
        <fullName evidence="2">Protein TBRG4</fullName>
    </submittedName>
</protein>
<dbReference type="AlphaFoldDB" id="A0A026WVK1"/>
<keyword evidence="3" id="KW-1185">Reference proteome</keyword>
<accession>A0A026WVK1</accession>
<dbReference type="Pfam" id="PF06743">
    <property type="entry name" value="FAST_1"/>
    <property type="match status" value="1"/>
</dbReference>
<dbReference type="Pfam" id="PF08373">
    <property type="entry name" value="RAP"/>
    <property type="match status" value="1"/>
</dbReference>
<evidence type="ECO:0000313" key="2">
    <source>
        <dbReference type="EMBL" id="EZA59104.1"/>
    </source>
</evidence>
<dbReference type="PROSITE" id="PS51286">
    <property type="entry name" value="RAP"/>
    <property type="match status" value="1"/>
</dbReference>
<dbReference type="OrthoDB" id="6501018at2759"/>
<dbReference type="Proteomes" id="UP000053097">
    <property type="component" value="Unassembled WGS sequence"/>
</dbReference>
<name>A0A026WVK1_OOCBI</name>
<evidence type="ECO:0000259" key="1">
    <source>
        <dbReference type="PROSITE" id="PS51286"/>
    </source>
</evidence>
<gene>
    <name evidence="2" type="ORF">X777_15745</name>
</gene>
<organism evidence="2 3">
    <name type="scientific">Ooceraea biroi</name>
    <name type="common">Clonal raider ant</name>
    <name type="synonym">Cerapachys biroi</name>
    <dbReference type="NCBI Taxonomy" id="2015173"/>
    <lineage>
        <taxon>Eukaryota</taxon>
        <taxon>Metazoa</taxon>
        <taxon>Ecdysozoa</taxon>
        <taxon>Arthropoda</taxon>
        <taxon>Hexapoda</taxon>
        <taxon>Insecta</taxon>
        <taxon>Pterygota</taxon>
        <taxon>Neoptera</taxon>
        <taxon>Endopterygota</taxon>
        <taxon>Hymenoptera</taxon>
        <taxon>Apocrita</taxon>
        <taxon>Aculeata</taxon>
        <taxon>Formicoidea</taxon>
        <taxon>Formicidae</taxon>
        <taxon>Dorylinae</taxon>
        <taxon>Ooceraea</taxon>
    </lineage>
</organism>
<dbReference type="InterPro" id="IPR010622">
    <property type="entry name" value="FAST_Leu-rich"/>
</dbReference>
<dbReference type="STRING" id="2015173.A0A026WVK1"/>
<sequence length="538" mass="61377">MLHYTATLCLATARLMPRSPWRFAALLANNSSTVATSNSATSVKEDDSAKLSEVQSNILQKENQKETRINETNFHPSKKISFNANDVFSKQFEAAKSINDLLDLATIPALSTNDALTLISHITKQINSGKAEIVDVEADERFIHLRKIVKTNDNIKFGTKKLSNDLSQYSKLSTPAMISVMASLRDQGKRNTPLLRMLSYNIVKYNMKLNLKQCASLLYSMAVLNFPDKVLLEKIMNDLLICIPNTDMCINSVTSKSILTSLGFLFYKNVDVLDAFCDAVFNESVYYKTHDCLSILQTFAALQYKPKKINLFLEKFIEYAKKGKTADWLDVVWCLAVLDVVQPQYIKSVLEPTFVDKLFGFSKINVSKILKLMNINAVAQFVLKNYEGPILNTNSKMFTNLSLIRAKEKQMYISTLSDTLSKVLPSEAYFKTDIDTNMGFLLDAEYRIDTDHKLIKVENWDEQSENIKRIGIMIHDYHDYCRGQNDLKGSTYLYTQLLKAKGYHLITISYKNFSAQDKIEKRTYYLRECMGNVYNMNI</sequence>
<dbReference type="GO" id="GO:0044528">
    <property type="term" value="P:regulation of mitochondrial mRNA stability"/>
    <property type="evidence" value="ECO:0007669"/>
    <property type="project" value="InterPro"/>
</dbReference>
<feature type="domain" description="RAP" evidence="1">
    <location>
        <begin position="470"/>
        <end position="528"/>
    </location>
</feature>
<proteinExistence type="predicted"/>
<dbReference type="InterPro" id="IPR013584">
    <property type="entry name" value="RAP"/>
</dbReference>
<dbReference type="OMA" id="CHGTHRC"/>